<proteinExistence type="predicted"/>
<organism evidence="1 2">
    <name type="scientific">Bacillus paralicheniformis</name>
    <dbReference type="NCBI Taxonomy" id="1648923"/>
    <lineage>
        <taxon>Bacteria</taxon>
        <taxon>Bacillati</taxon>
        <taxon>Bacillota</taxon>
        <taxon>Bacilli</taxon>
        <taxon>Bacillales</taxon>
        <taxon>Bacillaceae</taxon>
        <taxon>Bacillus</taxon>
    </lineage>
</organism>
<dbReference type="Proteomes" id="UP000429980">
    <property type="component" value="Unassembled WGS sequence"/>
</dbReference>
<name>A0ABY3FW38_9BACI</name>
<dbReference type="EMBL" id="NILF01000036">
    <property type="protein sequence ID" value="TWL38766.1"/>
    <property type="molecule type" value="Genomic_DNA"/>
</dbReference>
<evidence type="ECO:0000313" key="1">
    <source>
        <dbReference type="EMBL" id="TWL38766.1"/>
    </source>
</evidence>
<comment type="caution">
    <text evidence="1">The sequence shown here is derived from an EMBL/GenBank/DDBJ whole genome shotgun (WGS) entry which is preliminary data.</text>
</comment>
<sequence>MISANGKQKAADIVCGFQIVDKIPKRLLVLGFCHSFSVSHLGFYF</sequence>
<keyword evidence="2" id="KW-1185">Reference proteome</keyword>
<evidence type="ECO:0000313" key="2">
    <source>
        <dbReference type="Proteomes" id="UP000429980"/>
    </source>
</evidence>
<protein>
    <submittedName>
        <fullName evidence="1">Uncharacterized protein</fullName>
    </submittedName>
</protein>
<reference evidence="1 2" key="1">
    <citation type="submission" date="2019-06" db="EMBL/GenBank/DDBJ databases">
        <title>Genome sequence analysis of &gt;100 Bacillus licheniformis strains suggests intrinsic resistance to this species.</title>
        <authorList>
            <person name="Wels M."/>
            <person name="Siezen R.J."/>
            <person name="Johansen E."/>
            <person name="Stuer-Lauridsen B."/>
            <person name="Bjerre K."/>
            <person name="Nielsen B.K.K."/>
        </authorList>
    </citation>
    <scope>NUCLEOTIDE SEQUENCE [LARGE SCALE GENOMIC DNA]</scope>
    <source>
        <strain evidence="1 2">BAC-15381</strain>
    </source>
</reference>
<accession>A0ABY3FW38</accession>
<gene>
    <name evidence="1" type="ORF">CHCC15381_0884</name>
</gene>